<dbReference type="STRING" id="68895.RR42_m1746"/>
<gene>
    <name evidence="2" type="ORF">RR42_m1746</name>
</gene>
<name>A0A0C4Y871_9BURK</name>
<evidence type="ECO:0000313" key="3">
    <source>
        <dbReference type="Proteomes" id="UP000031843"/>
    </source>
</evidence>
<evidence type="ECO:0000313" key="2">
    <source>
        <dbReference type="EMBL" id="AJG19143.1"/>
    </source>
</evidence>
<accession>A0A0C4Y871</accession>
<reference evidence="2 3" key="1">
    <citation type="journal article" date="2015" name="Genome Announc.">
        <title>Complete Genome Sequence of Cupriavidus basilensis 4G11, Isolated from the Oak Ridge Field Research Center Site.</title>
        <authorList>
            <person name="Ray J."/>
            <person name="Waters R.J."/>
            <person name="Skerker J.M."/>
            <person name="Kuehl J.V."/>
            <person name="Price M.N."/>
            <person name="Huang J."/>
            <person name="Chakraborty R."/>
            <person name="Arkin A.P."/>
            <person name="Deutschbauer A."/>
        </authorList>
    </citation>
    <scope>NUCLEOTIDE SEQUENCE [LARGE SCALE GENOMIC DNA]</scope>
    <source>
        <strain evidence="2">4G11</strain>
    </source>
</reference>
<dbReference type="OrthoDB" id="9144569at2"/>
<dbReference type="EMBL" id="CP010536">
    <property type="protein sequence ID" value="AJG19143.1"/>
    <property type="molecule type" value="Genomic_DNA"/>
</dbReference>
<sequence>MRSRRRLIDDLAGIGALCRLASGLMLLLGLALMAGCATTMSFGSMPRVEQLPTLKIGISSANEVVSVLGVPRGRGQVRFAADQPGQQVWLYEYTQSDGKKVKLKMLLVFMEEDVYAGYMWFSSGQLLESKQ</sequence>
<proteinExistence type="predicted"/>
<keyword evidence="1" id="KW-1133">Transmembrane helix</keyword>
<keyword evidence="1" id="KW-0472">Membrane</keyword>
<dbReference type="AlphaFoldDB" id="A0A0C4Y871"/>
<dbReference type="Proteomes" id="UP000031843">
    <property type="component" value="Chromosome main"/>
</dbReference>
<dbReference type="RefSeq" id="WP_043345810.1">
    <property type="nucleotide sequence ID" value="NZ_CP010536.1"/>
</dbReference>
<protein>
    <recommendedName>
        <fullName evidence="4">Outer membrane protein assembly factor BamE</fullName>
    </recommendedName>
</protein>
<dbReference type="KEGG" id="cbw:RR42_m1746"/>
<feature type="transmembrane region" description="Helical" evidence="1">
    <location>
        <begin position="12"/>
        <end position="35"/>
    </location>
</feature>
<keyword evidence="1" id="KW-0812">Transmembrane</keyword>
<organism evidence="2 3">
    <name type="scientific">Cupriavidus basilensis</name>
    <dbReference type="NCBI Taxonomy" id="68895"/>
    <lineage>
        <taxon>Bacteria</taxon>
        <taxon>Pseudomonadati</taxon>
        <taxon>Pseudomonadota</taxon>
        <taxon>Betaproteobacteria</taxon>
        <taxon>Burkholderiales</taxon>
        <taxon>Burkholderiaceae</taxon>
        <taxon>Cupriavidus</taxon>
    </lineage>
</organism>
<keyword evidence="3" id="KW-1185">Reference proteome</keyword>
<evidence type="ECO:0008006" key="4">
    <source>
        <dbReference type="Google" id="ProtNLM"/>
    </source>
</evidence>
<evidence type="ECO:0000256" key="1">
    <source>
        <dbReference type="SAM" id="Phobius"/>
    </source>
</evidence>